<evidence type="ECO:0000313" key="10">
    <source>
        <dbReference type="Proteomes" id="UP000194151"/>
    </source>
</evidence>
<name>A0A1W6YHG5_9BORD</name>
<sequence length="381" mass="39920">MTPKVYLIGTGMVPFGRFPEMSHREFAWPAVREAILDSGVAKEDIDVAYSASMLGGMLTGQQVLGKIGLTGLPIINVENACSSGSTALGEAVSRIRAGTADVALVFGVEMLSKLGGGPLPLSPDDWDAAHGLTMPGVYAMRAQRYVYEHGISRGDFSQVSVKARKHGALNPLAQMRKPVTLDEVEGSRMIADPLRLLHCCPTGDGAAAVVVASEDWVKRAKVAMPVEICATVLHSGKFEPGPSSMIKSHVSGKSAAEAYEIAGLGPEDIDVAEIHDSFAIAELMYYETFQFCRPGEAISLLKSGATSLGGKHPINPSGGLMARGHPVAATGVAQIVEIVRQLQGRCGAHQVEGARVGLAHATGGGISGFEHGACAVTILKR</sequence>
<dbReference type="EMBL" id="CP021108">
    <property type="protein sequence ID" value="ARP80434.1"/>
    <property type="molecule type" value="Genomic_DNA"/>
</dbReference>
<keyword evidence="5" id="KW-0446">Lipid-binding</keyword>
<dbReference type="Pfam" id="PF22691">
    <property type="entry name" value="Thiolase_C_1"/>
    <property type="match status" value="1"/>
</dbReference>
<keyword evidence="2" id="KW-0813">Transport</keyword>
<dbReference type="CDD" id="cd00829">
    <property type="entry name" value="SCP-x_thiolase"/>
    <property type="match status" value="1"/>
</dbReference>
<dbReference type="PIRSF" id="PIRSF000429">
    <property type="entry name" value="Ac-CoA_Ac_transf"/>
    <property type="match status" value="1"/>
</dbReference>
<keyword evidence="3 9" id="KW-0808">Transferase</keyword>
<evidence type="ECO:0000256" key="1">
    <source>
        <dbReference type="ARBA" id="ARBA00012352"/>
    </source>
</evidence>
<evidence type="ECO:0000259" key="8">
    <source>
        <dbReference type="Pfam" id="PF22691"/>
    </source>
</evidence>
<dbReference type="RefSeq" id="WP_086063665.1">
    <property type="nucleotide sequence ID" value="NZ_CP021108.1"/>
</dbReference>
<proteinExistence type="predicted"/>
<reference evidence="9 10" key="1">
    <citation type="submission" date="2017-05" db="EMBL/GenBank/DDBJ databases">
        <title>Complete and WGS of Bordetella genogroups.</title>
        <authorList>
            <person name="Spilker T."/>
            <person name="LiPuma J."/>
        </authorList>
    </citation>
    <scope>NUCLEOTIDE SEQUENCE [LARGE SCALE GENOMIC DNA]</scope>
    <source>
        <strain evidence="9 10">AU19157</strain>
    </source>
</reference>
<dbReference type="PROSITE" id="PS00737">
    <property type="entry name" value="THIOLASE_2"/>
    <property type="match status" value="1"/>
</dbReference>
<gene>
    <name evidence="9" type="ORF">CAL12_06025</name>
</gene>
<feature type="domain" description="Thiolase N-terminal" evidence="7">
    <location>
        <begin position="5"/>
        <end position="215"/>
    </location>
</feature>
<dbReference type="Proteomes" id="UP000194151">
    <property type="component" value="Chromosome"/>
</dbReference>
<dbReference type="AlphaFoldDB" id="A0A1W6YHG5"/>
<keyword evidence="10" id="KW-1185">Reference proteome</keyword>
<dbReference type="KEGG" id="bgv:CAL12_06025"/>
<organism evidence="9 10">
    <name type="scientific">Bordetella genomosp. 8</name>
    <dbReference type="NCBI Taxonomy" id="1416806"/>
    <lineage>
        <taxon>Bacteria</taxon>
        <taxon>Pseudomonadati</taxon>
        <taxon>Pseudomonadota</taxon>
        <taxon>Betaproteobacteria</taxon>
        <taxon>Burkholderiales</taxon>
        <taxon>Alcaligenaceae</taxon>
        <taxon>Bordetella</taxon>
    </lineage>
</organism>
<evidence type="ECO:0000259" key="7">
    <source>
        <dbReference type="Pfam" id="PF00108"/>
    </source>
</evidence>
<dbReference type="InterPro" id="IPR016039">
    <property type="entry name" value="Thiolase-like"/>
</dbReference>
<dbReference type="OrthoDB" id="9785768at2"/>
<evidence type="ECO:0000256" key="6">
    <source>
        <dbReference type="ARBA" id="ARBA00032316"/>
    </source>
</evidence>
<keyword evidence="4" id="KW-0445">Lipid transport</keyword>
<dbReference type="GO" id="GO:0003988">
    <property type="term" value="F:acetyl-CoA C-acyltransferase activity"/>
    <property type="evidence" value="ECO:0007669"/>
    <property type="project" value="UniProtKB-ARBA"/>
</dbReference>
<evidence type="ECO:0000256" key="5">
    <source>
        <dbReference type="ARBA" id="ARBA00023121"/>
    </source>
</evidence>
<evidence type="ECO:0000256" key="3">
    <source>
        <dbReference type="ARBA" id="ARBA00022679"/>
    </source>
</evidence>
<evidence type="ECO:0000256" key="2">
    <source>
        <dbReference type="ARBA" id="ARBA00022448"/>
    </source>
</evidence>
<dbReference type="InterPro" id="IPR020613">
    <property type="entry name" value="Thiolase_CS"/>
</dbReference>
<protein>
    <recommendedName>
        <fullName evidence="1">propanoyl-CoA C-acyltransferase</fullName>
        <ecNumber evidence="1">2.3.1.176</ecNumber>
    </recommendedName>
    <alternativeName>
        <fullName evidence="6">Propanoyl-CoA C-acyltransferase</fullName>
    </alternativeName>
</protein>
<dbReference type="InterPro" id="IPR020616">
    <property type="entry name" value="Thiolase_N"/>
</dbReference>
<dbReference type="GO" id="GO:0008289">
    <property type="term" value="F:lipid binding"/>
    <property type="evidence" value="ECO:0007669"/>
    <property type="project" value="UniProtKB-KW"/>
</dbReference>
<dbReference type="SUPFAM" id="SSF53901">
    <property type="entry name" value="Thiolase-like"/>
    <property type="match status" value="2"/>
</dbReference>
<dbReference type="GO" id="GO:0006869">
    <property type="term" value="P:lipid transport"/>
    <property type="evidence" value="ECO:0007669"/>
    <property type="project" value="UniProtKB-KW"/>
</dbReference>
<dbReference type="Gene3D" id="3.40.47.10">
    <property type="match status" value="1"/>
</dbReference>
<keyword evidence="9" id="KW-0012">Acyltransferase</keyword>
<feature type="domain" description="Thiolase C-terminal" evidence="8">
    <location>
        <begin position="251"/>
        <end position="367"/>
    </location>
</feature>
<dbReference type="PANTHER" id="PTHR42870">
    <property type="entry name" value="ACETYL-COA C-ACETYLTRANSFERASE"/>
    <property type="match status" value="1"/>
</dbReference>
<evidence type="ECO:0000313" key="9">
    <source>
        <dbReference type="EMBL" id="ARP80434.1"/>
    </source>
</evidence>
<dbReference type="InterPro" id="IPR002155">
    <property type="entry name" value="Thiolase"/>
</dbReference>
<evidence type="ECO:0000256" key="4">
    <source>
        <dbReference type="ARBA" id="ARBA00023055"/>
    </source>
</evidence>
<dbReference type="STRING" id="1416806.CAL12_06025"/>
<accession>A0A1W6YHG5</accession>
<dbReference type="Pfam" id="PF00108">
    <property type="entry name" value="Thiolase_N"/>
    <property type="match status" value="1"/>
</dbReference>
<dbReference type="PANTHER" id="PTHR42870:SF1">
    <property type="entry name" value="NON-SPECIFIC LIPID-TRANSFER PROTEIN-LIKE 2"/>
    <property type="match status" value="1"/>
</dbReference>
<dbReference type="EC" id="2.3.1.176" evidence="1"/>
<dbReference type="InterPro" id="IPR055140">
    <property type="entry name" value="Thiolase_C_2"/>
</dbReference>